<dbReference type="GO" id="GO:0009277">
    <property type="term" value="C:fungal-type cell wall"/>
    <property type="evidence" value="ECO:0007669"/>
    <property type="project" value="InterPro"/>
</dbReference>
<comment type="similarity">
    <text evidence="2 6">Belongs to the fungal hydrophobin family.</text>
</comment>
<reference evidence="7" key="1">
    <citation type="submission" date="2020-11" db="EMBL/GenBank/DDBJ databases">
        <authorList>
            <consortium name="DOE Joint Genome Institute"/>
            <person name="Ahrendt S."/>
            <person name="Riley R."/>
            <person name="Andreopoulos W."/>
            <person name="Labutti K."/>
            <person name="Pangilinan J."/>
            <person name="Ruiz-Duenas F.J."/>
            <person name="Barrasa J.M."/>
            <person name="Sanchez-Garcia M."/>
            <person name="Camarero S."/>
            <person name="Miyauchi S."/>
            <person name="Serrano A."/>
            <person name="Linde D."/>
            <person name="Babiker R."/>
            <person name="Drula E."/>
            <person name="Ayuso-Fernandez I."/>
            <person name="Pacheco R."/>
            <person name="Padilla G."/>
            <person name="Ferreira P."/>
            <person name="Barriuso J."/>
            <person name="Kellner H."/>
            <person name="Castanera R."/>
            <person name="Alfaro M."/>
            <person name="Ramirez L."/>
            <person name="Pisabarro A.G."/>
            <person name="Kuo A."/>
            <person name="Tritt A."/>
            <person name="Lipzen A."/>
            <person name="He G."/>
            <person name="Yan M."/>
            <person name="Ng V."/>
            <person name="Cullen D."/>
            <person name="Martin F."/>
            <person name="Rosso M.-N."/>
            <person name="Henrissat B."/>
            <person name="Hibbett D."/>
            <person name="Martinez A.T."/>
            <person name="Grigoriev I.V."/>
        </authorList>
    </citation>
    <scope>NUCLEOTIDE SEQUENCE</scope>
    <source>
        <strain evidence="7">CIRM-BRFM 674</strain>
    </source>
</reference>
<evidence type="ECO:0000256" key="2">
    <source>
        <dbReference type="ARBA" id="ARBA00010446"/>
    </source>
</evidence>
<evidence type="ECO:0000256" key="1">
    <source>
        <dbReference type="ARBA" id="ARBA00004191"/>
    </source>
</evidence>
<keyword evidence="6" id="KW-0732">Signal</keyword>
<dbReference type="OrthoDB" id="4225815at2759"/>
<comment type="caution">
    <text evidence="7">The sequence shown here is derived from an EMBL/GenBank/DDBJ whole genome shotgun (WGS) entry which is preliminary data.</text>
</comment>
<name>A0A9P6CZ40_9AGAR</name>
<evidence type="ECO:0000313" key="8">
    <source>
        <dbReference type="Proteomes" id="UP000807469"/>
    </source>
</evidence>
<evidence type="ECO:0000256" key="6">
    <source>
        <dbReference type="RuleBase" id="RU365009"/>
    </source>
</evidence>
<proteinExistence type="inferred from homology"/>
<dbReference type="GO" id="GO:0005199">
    <property type="term" value="F:structural constituent of cell wall"/>
    <property type="evidence" value="ECO:0007669"/>
    <property type="project" value="InterPro"/>
</dbReference>
<protein>
    <recommendedName>
        <fullName evidence="6">Hydrophobin</fullName>
    </recommendedName>
</protein>
<evidence type="ECO:0000256" key="3">
    <source>
        <dbReference type="ARBA" id="ARBA00022512"/>
    </source>
</evidence>
<keyword evidence="3 6" id="KW-0134">Cell wall</keyword>
<dbReference type="Proteomes" id="UP000807469">
    <property type="component" value="Unassembled WGS sequence"/>
</dbReference>
<dbReference type="Pfam" id="PF01185">
    <property type="entry name" value="Hydrophobin"/>
    <property type="match status" value="1"/>
</dbReference>
<accession>A0A9P6CZ40</accession>
<dbReference type="AlphaFoldDB" id="A0A9P6CZ40"/>
<gene>
    <name evidence="7" type="ORF">BDN70DRAFT_928032</name>
</gene>
<evidence type="ECO:0000256" key="4">
    <source>
        <dbReference type="ARBA" id="ARBA00022525"/>
    </source>
</evidence>
<dbReference type="InterPro" id="IPR001338">
    <property type="entry name" value="Class_I_Hydrophobin"/>
</dbReference>
<organism evidence="7 8">
    <name type="scientific">Pholiota conissans</name>
    <dbReference type="NCBI Taxonomy" id="109636"/>
    <lineage>
        <taxon>Eukaryota</taxon>
        <taxon>Fungi</taxon>
        <taxon>Dikarya</taxon>
        <taxon>Basidiomycota</taxon>
        <taxon>Agaricomycotina</taxon>
        <taxon>Agaricomycetes</taxon>
        <taxon>Agaricomycetidae</taxon>
        <taxon>Agaricales</taxon>
        <taxon>Agaricineae</taxon>
        <taxon>Strophariaceae</taxon>
        <taxon>Pholiota</taxon>
    </lineage>
</organism>
<sequence length="127" mass="13044">MQFNVFAALAIGATRALTAATVLSPSNQCDTSNLQCCDSMDKATDPAISTLLSSLGIIIQDVAALITGITCSAPYHWSLSNTFAVLMKASRALSCLGVPSSTSMSKHAQSNCALTKGSMADVGAVKL</sequence>
<feature type="chain" id="PRO_5040547605" description="Hydrophobin" evidence="6">
    <location>
        <begin position="21"/>
        <end position="127"/>
    </location>
</feature>
<dbReference type="EMBL" id="MU155140">
    <property type="protein sequence ID" value="KAF9484777.1"/>
    <property type="molecule type" value="Genomic_DNA"/>
</dbReference>
<keyword evidence="8" id="KW-1185">Reference proteome</keyword>
<feature type="signal peptide" evidence="6">
    <location>
        <begin position="1"/>
        <end position="20"/>
    </location>
</feature>
<evidence type="ECO:0000313" key="7">
    <source>
        <dbReference type="EMBL" id="KAF9484777.1"/>
    </source>
</evidence>
<keyword evidence="4 6" id="KW-0964">Secreted</keyword>
<dbReference type="CDD" id="cd23507">
    <property type="entry name" value="hydrophobin_I"/>
    <property type="match status" value="1"/>
</dbReference>
<comment type="subcellular location">
    <subcellularLocation>
        <location evidence="1 6">Secreted</location>
        <location evidence="1 6">Cell wall</location>
    </subcellularLocation>
</comment>
<evidence type="ECO:0000256" key="5">
    <source>
        <dbReference type="ARBA" id="ARBA00023157"/>
    </source>
</evidence>
<keyword evidence="5 6" id="KW-1015">Disulfide bond</keyword>